<dbReference type="EMBL" id="CAJNOQ010002266">
    <property type="protein sequence ID" value="CAF0948491.1"/>
    <property type="molecule type" value="Genomic_DNA"/>
</dbReference>
<protein>
    <submittedName>
        <fullName evidence="2">Uncharacterized protein</fullName>
    </submittedName>
</protein>
<accession>A0A814CYH4</accession>
<dbReference type="AlphaFoldDB" id="A0A814CYH4"/>
<name>A0A814CYH4_9BILA</name>
<feature type="region of interest" description="Disordered" evidence="1">
    <location>
        <begin position="308"/>
        <end position="341"/>
    </location>
</feature>
<reference evidence="2" key="1">
    <citation type="submission" date="2021-02" db="EMBL/GenBank/DDBJ databases">
        <authorList>
            <person name="Nowell W R."/>
        </authorList>
    </citation>
    <scope>NUCLEOTIDE SEQUENCE</scope>
</reference>
<feature type="region of interest" description="Disordered" evidence="1">
    <location>
        <begin position="109"/>
        <end position="194"/>
    </location>
</feature>
<gene>
    <name evidence="2" type="ORF">GPM918_LOCUS11106</name>
    <name evidence="3" type="ORF">SRO942_LOCUS11107</name>
</gene>
<evidence type="ECO:0000313" key="4">
    <source>
        <dbReference type="Proteomes" id="UP000663829"/>
    </source>
</evidence>
<organism evidence="2 4">
    <name type="scientific">Didymodactylos carnosus</name>
    <dbReference type="NCBI Taxonomy" id="1234261"/>
    <lineage>
        <taxon>Eukaryota</taxon>
        <taxon>Metazoa</taxon>
        <taxon>Spiralia</taxon>
        <taxon>Gnathifera</taxon>
        <taxon>Rotifera</taxon>
        <taxon>Eurotatoria</taxon>
        <taxon>Bdelloidea</taxon>
        <taxon>Philodinida</taxon>
        <taxon>Philodinidae</taxon>
        <taxon>Didymodactylos</taxon>
    </lineage>
</organism>
<evidence type="ECO:0000256" key="1">
    <source>
        <dbReference type="SAM" id="MobiDB-lite"/>
    </source>
</evidence>
<feature type="region of interest" description="Disordered" evidence="1">
    <location>
        <begin position="1"/>
        <end position="73"/>
    </location>
</feature>
<feature type="compositionally biased region" description="Basic and acidic residues" evidence="1">
    <location>
        <begin position="319"/>
        <end position="334"/>
    </location>
</feature>
<evidence type="ECO:0000313" key="3">
    <source>
        <dbReference type="EMBL" id="CAF3724412.1"/>
    </source>
</evidence>
<comment type="caution">
    <text evidence="2">The sequence shown here is derived from an EMBL/GenBank/DDBJ whole genome shotgun (WGS) entry which is preliminary data.</text>
</comment>
<keyword evidence="4" id="KW-1185">Reference proteome</keyword>
<proteinExistence type="predicted"/>
<dbReference type="Proteomes" id="UP000663829">
    <property type="component" value="Unassembled WGS sequence"/>
</dbReference>
<feature type="compositionally biased region" description="Basic and acidic residues" evidence="1">
    <location>
        <begin position="152"/>
        <end position="161"/>
    </location>
</feature>
<dbReference type="Proteomes" id="UP000681722">
    <property type="component" value="Unassembled WGS sequence"/>
</dbReference>
<sequence length="372" mass="41553">MSRAKRAVKVKSYAEKDGDSDDDFVSLSNDTKKRRSIDNKKSDPSASTITISKRNESKTRARKERMTKAEQDELDRALKISLNDSTVLATMSVDNDCDSVKSTEIPAIITNEEISQNDTKTKNEMEVNDTESTNIINDDETSKGSTSDGDDENHKTKKTIEKQTNVDAAVNNEQNDKEMELENEEDEEIVQKSKSKTTKTTRKITAKQQIEVTVPSVVTETMSEIDLNAPRASRQKTNLSSLSITTTLTSTSKGPLGFPTSKIVVQSPGVHRFKTTMKNPVVSNNIDDDGFYSTQNVTKNKKDIVVHPQKEKKTRTRKTTVDENKKKSETDAKKKSISTTKVSTQIVKVNRTDQDLDIDDNTEIIENYPAMG</sequence>
<dbReference type="EMBL" id="CAJOBC010002266">
    <property type="protein sequence ID" value="CAF3724412.1"/>
    <property type="molecule type" value="Genomic_DNA"/>
</dbReference>
<evidence type="ECO:0000313" key="2">
    <source>
        <dbReference type="EMBL" id="CAF0948491.1"/>
    </source>
</evidence>
<feature type="compositionally biased region" description="Basic and acidic residues" evidence="1">
    <location>
        <begin position="53"/>
        <end position="73"/>
    </location>
</feature>